<evidence type="ECO:0000313" key="6">
    <source>
        <dbReference type="Proteomes" id="UP000002169"/>
    </source>
</evidence>
<dbReference type="InterPro" id="IPR006533">
    <property type="entry name" value="T6SS_Vgr_RhsGE"/>
</dbReference>
<dbReference type="AlphaFoldDB" id="B1JV67"/>
<sequence length="927" mass="97668">MATSKDILQALLGGWTQHERFLQLTTPLGTDALAAECLEGWEAIDGGGFRFEITALSDNPALPIARLVGGPVLVEWPTTDGGGQRRPFHAHVAAAELVGYNAGLARIRLVLEPWLAMLRQRVDSYHFNDASVIDISEQIFGYYTRGAVVPAWRWALADSERYLRRSLTVQAGESDFDFLSRLWAEEGIYYWFEHTGDAQAKTLGGHTLVLADSNACFLPREPERVPFHQAGESDTAGGIRHFAQARRWRIGRVSRASWDYRRLSARPVTAYASGAVVPGEDRDVAGPYAYQTAAVGEKRSQQQLDAQRVDAATGAGEGTRRDLRPGLRFSVDDHPAVDASDAFICLRVQHHARANVAADIRSAIEQQLGSVPAMSDTGNGGLGLDSARDGDGSEEDTTTEYDGVYRNRFLAIPADRTYRPLLEQGHGTRLHAVAIAHGAQSAIVVGSGDPIHTERDHRIRIQHHAQRGEQAASREPHPHAANAPANRNAGTWTRMLTPVAGANWGGVTIPRVGQEVWTELLEGQPDRPVAVAALYNGQGKVDAQHNALVGGPSRSTSNAAAWFAGNDHPAVLTGFKTQDLGQSQTGTGGYRQFLLDDSAGQPRAQLYTTDRNSGLTLGHIKHQQDNRRLADRGYGIELATDASGALRGGAGLLITTATGTNQMDARAPDLDLAEGMQRVRDLAEAAQGDGAGVGASGRESQPDQLAAVAGLKQSRDALEATRSGGAATDGIGGGSGSAVAWSHPHLVAHGADGIAAVSARSHIWVSGKETVLSAGQDVQVTADGKTSVIANHGMSLYTQGHAASGRAVEGSGIALHAASGSASLQAQNGGTLTAAAQRAVTLASVEAGAMVQAKQRLLLTAADAFLKMEGGNIVVGGPGKVEFKASSHVMTGPQSASGDATLAGSHAKDCPQTMGDMIASSAACADL</sequence>
<dbReference type="SUPFAM" id="SSF69279">
    <property type="entry name" value="Phage tail proteins"/>
    <property type="match status" value="2"/>
</dbReference>
<proteinExistence type="predicted"/>
<dbReference type="Pfam" id="PF13296">
    <property type="entry name" value="T6SS_Vgr"/>
    <property type="match status" value="1"/>
</dbReference>
<dbReference type="Pfam" id="PF10106">
    <property type="entry name" value="DUF2345"/>
    <property type="match status" value="1"/>
</dbReference>
<dbReference type="InterPro" id="IPR018769">
    <property type="entry name" value="VgrG2_DUF2345"/>
</dbReference>
<evidence type="ECO:0000313" key="5">
    <source>
        <dbReference type="EMBL" id="ACA91367.1"/>
    </source>
</evidence>
<dbReference type="Pfam" id="PF05954">
    <property type="entry name" value="Phage_GPD"/>
    <property type="match status" value="1"/>
</dbReference>
<organism evidence="5 6">
    <name type="scientific">Burkholderia orbicola (strain MC0-3)</name>
    <dbReference type="NCBI Taxonomy" id="406425"/>
    <lineage>
        <taxon>Bacteria</taxon>
        <taxon>Pseudomonadati</taxon>
        <taxon>Pseudomonadota</taxon>
        <taxon>Betaproteobacteria</taxon>
        <taxon>Burkholderiales</taxon>
        <taxon>Burkholderiaceae</taxon>
        <taxon>Burkholderia</taxon>
        <taxon>Burkholderia cepacia complex</taxon>
        <taxon>Burkholderia orbicola</taxon>
    </lineage>
</organism>
<feature type="compositionally biased region" description="Low complexity" evidence="1">
    <location>
        <begin position="479"/>
        <end position="488"/>
    </location>
</feature>
<feature type="domain" description="Gp5/Type VI secretion system Vgr protein OB-fold" evidence="2">
    <location>
        <begin position="489"/>
        <end position="535"/>
    </location>
</feature>
<gene>
    <name evidence="5" type="ordered locus">Bcenmc03_2206</name>
</gene>
<evidence type="ECO:0000259" key="3">
    <source>
        <dbReference type="Pfam" id="PF10106"/>
    </source>
</evidence>
<feature type="region of interest" description="Disordered" evidence="1">
    <location>
        <begin position="464"/>
        <end position="488"/>
    </location>
</feature>
<dbReference type="Proteomes" id="UP000002169">
    <property type="component" value="Chromosome 1"/>
</dbReference>
<dbReference type="HOGENOM" id="CLU_004121_1_6_4"/>
<dbReference type="Gene3D" id="2.40.50.230">
    <property type="entry name" value="Gp5 N-terminal domain"/>
    <property type="match status" value="1"/>
</dbReference>
<dbReference type="NCBIfam" id="TIGR01646">
    <property type="entry name" value="vgr_GE"/>
    <property type="match status" value="1"/>
</dbReference>
<dbReference type="InterPro" id="IPR028244">
    <property type="entry name" value="T6SS_Rhs_Vgr_dom"/>
</dbReference>
<reference evidence="6" key="1">
    <citation type="submission" date="2008-02" db="EMBL/GenBank/DDBJ databases">
        <title>Complete sequence of chromosome 1 of Burkholderia cenocepacia MC0-3.</title>
        <authorList>
            <person name="Copeland A."/>
            <person name="Lucas S."/>
            <person name="Lapidus A."/>
            <person name="Barry K."/>
            <person name="Bruce D."/>
            <person name="Goodwin L."/>
            <person name="Glavina del Rio T."/>
            <person name="Dalin E."/>
            <person name="Tice H."/>
            <person name="Pitluck S."/>
            <person name="Chain P."/>
            <person name="Malfatti S."/>
            <person name="Shin M."/>
            <person name="Vergez L."/>
            <person name="Schmutz J."/>
            <person name="Larimer F."/>
            <person name="Land M."/>
            <person name="Hauser L."/>
            <person name="Kyrpides N."/>
            <person name="Mikhailova N."/>
            <person name="Tiedje J."/>
            <person name="Richardson P."/>
        </authorList>
    </citation>
    <scope>NUCLEOTIDE SEQUENCE [LARGE SCALE GENOMIC DNA]</scope>
    <source>
        <strain evidence="6">MC0-3</strain>
    </source>
</reference>
<name>B1JV67_BURO0</name>
<dbReference type="EMBL" id="CP000958">
    <property type="protein sequence ID" value="ACA91367.1"/>
    <property type="molecule type" value="Genomic_DNA"/>
</dbReference>
<dbReference type="Pfam" id="PF04717">
    <property type="entry name" value="Phage_base_V"/>
    <property type="match status" value="1"/>
</dbReference>
<evidence type="ECO:0000259" key="2">
    <source>
        <dbReference type="Pfam" id="PF04717"/>
    </source>
</evidence>
<accession>B1JV67</accession>
<feature type="domain" description="Putative type VI secretion system Rhs element associated Vgr" evidence="4">
    <location>
        <begin position="585"/>
        <end position="687"/>
    </location>
</feature>
<evidence type="ECO:0000259" key="4">
    <source>
        <dbReference type="Pfam" id="PF13296"/>
    </source>
</evidence>
<dbReference type="Gene3D" id="4.10.220.110">
    <property type="match status" value="1"/>
</dbReference>
<feature type="domain" description="DUF2345" evidence="3">
    <location>
        <begin position="735"/>
        <end position="894"/>
    </location>
</feature>
<dbReference type="InterPro" id="IPR006531">
    <property type="entry name" value="Gp5/Vgr_OB"/>
</dbReference>
<dbReference type="KEGG" id="bcm:Bcenmc03_2206"/>
<dbReference type="Gene3D" id="2.30.110.50">
    <property type="match status" value="1"/>
</dbReference>
<protein>
    <submittedName>
        <fullName evidence="5">Type VI secretion system Vgr family protein</fullName>
    </submittedName>
</protein>
<dbReference type="InterPro" id="IPR037026">
    <property type="entry name" value="Vgr_OB-fold_dom_sf"/>
</dbReference>
<dbReference type="Gene3D" id="3.55.50.10">
    <property type="entry name" value="Baseplate protein-like domains"/>
    <property type="match status" value="1"/>
</dbReference>
<feature type="region of interest" description="Disordered" evidence="1">
    <location>
        <begin position="371"/>
        <end position="398"/>
    </location>
</feature>
<dbReference type="RefSeq" id="WP_012328866.1">
    <property type="nucleotide sequence ID" value="NC_010508.1"/>
</dbReference>
<dbReference type="SUPFAM" id="SSF69255">
    <property type="entry name" value="gp5 N-terminal domain-like"/>
    <property type="match status" value="1"/>
</dbReference>
<evidence type="ECO:0000256" key="1">
    <source>
        <dbReference type="SAM" id="MobiDB-lite"/>
    </source>
</evidence>